<sequence>MFRGFQAAAALQQGTGDLSPEAIEVKGFSTVTSRTSGTIAAELDGNFSDIARAGSLHEFLLDLHNQLGDIAGFWWGQTYVVSIASPELFKAHAHVFDRPGTPFMQKVQIGYNTNNPVCPKTDERLIPPRRDTYILLNEFFHVSGELFKFVEALFGSYSLQYANGPEGWRRRQEYSRPFSHERLKKYLPAFQEVNRFSQEKANSWKRDFSLMFSGMESQHIYVDTGESPVEAEVINILAENVEKKWCKGESDPIPVGEDMASFSIRSTLSTLMGDSFLDEKLVQSVIKAYKTVWIELERRLTDSVPPDENDSREKLFSEEWFRLFSSVLALQHLHTTVKEVVEHRQENKLLDQQLLIDVILQYTTDEDMLISDIILFMVASFHTSANLLTWAMYFLATHPDVQSKLHSEIVQVLGQKGAVTDSNFGQLRYLQQVLQETLRCAVVSPWGARVQDVDSVLGGHKVPKNTPVIHALGVVLQNEKLWPLPKRFDPDRFSTENSKDQPTYAFSPFGFAGKRTCPGYKFANRGSTVLIATLIKKFEVSMWSDQVVKPVFGLVTRPHEEILLKVSRRK</sequence>
<dbReference type="Proteomes" id="UP000694888">
    <property type="component" value="Unplaced"/>
</dbReference>
<gene>
    <name evidence="3" type="primary">LOC101852376</name>
</gene>
<accession>A0ABM1W120</accession>
<dbReference type="GeneID" id="101852376"/>
<dbReference type="PANTHER" id="PTHR24280">
    <property type="entry name" value="CYTOCHROME P450 20A1"/>
    <property type="match status" value="1"/>
</dbReference>
<dbReference type="PRINTS" id="PR00463">
    <property type="entry name" value="EP450I"/>
</dbReference>
<evidence type="ECO:0000313" key="3">
    <source>
        <dbReference type="RefSeq" id="XP_035828363.1"/>
    </source>
</evidence>
<protein>
    <submittedName>
        <fullName evidence="3">Cytochrome P450 20A1</fullName>
    </submittedName>
</protein>
<dbReference type="InterPro" id="IPR002401">
    <property type="entry name" value="Cyt_P450_E_grp-I"/>
</dbReference>
<dbReference type="InterPro" id="IPR001128">
    <property type="entry name" value="Cyt_P450"/>
</dbReference>
<proteinExistence type="inferred from homology"/>
<dbReference type="SUPFAM" id="SSF48264">
    <property type="entry name" value="Cytochrome P450"/>
    <property type="match status" value="1"/>
</dbReference>
<evidence type="ECO:0000313" key="2">
    <source>
        <dbReference type="Proteomes" id="UP000694888"/>
    </source>
</evidence>
<reference evidence="3" key="1">
    <citation type="submission" date="2025-08" db="UniProtKB">
        <authorList>
            <consortium name="RefSeq"/>
        </authorList>
    </citation>
    <scope>IDENTIFICATION</scope>
</reference>
<comment type="similarity">
    <text evidence="1">Belongs to the cytochrome P450 family.</text>
</comment>
<dbReference type="InterPro" id="IPR052666">
    <property type="entry name" value="CYP450_20A1-like"/>
</dbReference>
<evidence type="ECO:0000256" key="1">
    <source>
        <dbReference type="ARBA" id="ARBA00010617"/>
    </source>
</evidence>
<keyword evidence="2" id="KW-1185">Reference proteome</keyword>
<name>A0ABM1W120_APLCA</name>
<dbReference type="PANTHER" id="PTHR24280:SF4">
    <property type="entry name" value="CYTOCHROME P450 20A1"/>
    <property type="match status" value="1"/>
</dbReference>
<dbReference type="RefSeq" id="XP_035828363.1">
    <property type="nucleotide sequence ID" value="XM_035972470.1"/>
</dbReference>
<organism evidence="2 3">
    <name type="scientific">Aplysia californica</name>
    <name type="common">California sea hare</name>
    <dbReference type="NCBI Taxonomy" id="6500"/>
    <lineage>
        <taxon>Eukaryota</taxon>
        <taxon>Metazoa</taxon>
        <taxon>Spiralia</taxon>
        <taxon>Lophotrochozoa</taxon>
        <taxon>Mollusca</taxon>
        <taxon>Gastropoda</taxon>
        <taxon>Heterobranchia</taxon>
        <taxon>Euthyneura</taxon>
        <taxon>Tectipleura</taxon>
        <taxon>Aplysiida</taxon>
        <taxon>Aplysioidea</taxon>
        <taxon>Aplysiidae</taxon>
        <taxon>Aplysia</taxon>
    </lineage>
</organism>
<dbReference type="InterPro" id="IPR036396">
    <property type="entry name" value="Cyt_P450_sf"/>
</dbReference>
<dbReference type="Gene3D" id="1.10.630.10">
    <property type="entry name" value="Cytochrome P450"/>
    <property type="match status" value="1"/>
</dbReference>
<dbReference type="Pfam" id="PF00067">
    <property type="entry name" value="p450"/>
    <property type="match status" value="1"/>
</dbReference>